<dbReference type="GO" id="GO:0004359">
    <property type="term" value="F:glutaminase activity"/>
    <property type="evidence" value="ECO:0007669"/>
    <property type="project" value="UniProtKB-EC"/>
</dbReference>
<evidence type="ECO:0000259" key="12">
    <source>
        <dbReference type="Pfam" id="PF00117"/>
    </source>
</evidence>
<evidence type="ECO:0000256" key="2">
    <source>
        <dbReference type="ARBA" id="ARBA00011152"/>
    </source>
</evidence>
<keyword evidence="5 10" id="KW-0315">Glutamine amidotransferase</keyword>
<dbReference type="PROSITE" id="PS51273">
    <property type="entry name" value="GATASE_TYPE_1"/>
    <property type="match status" value="1"/>
</dbReference>
<dbReference type="PIRSF" id="PIRSF000495">
    <property type="entry name" value="Amidotransf_hisH"/>
    <property type="match status" value="1"/>
</dbReference>
<evidence type="ECO:0000256" key="11">
    <source>
        <dbReference type="PIRSR" id="PIRSR000495-1"/>
    </source>
</evidence>
<comment type="pathway">
    <text evidence="1 10">Amino-acid biosynthesis; L-histidine biosynthesis; L-histidine from 5-phospho-alpha-D-ribose 1-diphosphate: step 5/9.</text>
</comment>
<evidence type="ECO:0000256" key="4">
    <source>
        <dbReference type="ARBA" id="ARBA00022801"/>
    </source>
</evidence>
<feature type="active site" evidence="10 11">
    <location>
        <position position="189"/>
    </location>
</feature>
<dbReference type="EMBL" id="CP066681">
    <property type="protein sequence ID" value="QQG36312.1"/>
    <property type="molecule type" value="Genomic_DNA"/>
</dbReference>
<dbReference type="InterPro" id="IPR029062">
    <property type="entry name" value="Class_I_gatase-like"/>
</dbReference>
<sequence length="207" mass="22629">MTKVVLLDYGCGNIGSVAQAFDYLGYAPSIVGAANDPALAGATHLVLPGVGAFEKAATGLRDRHLNESIQQHIDKGRPFMGICVGMQVLMDTGYEFGLHRGLGLFPGSVRHIKDVDPRAACPHIGWNRVEFSPRSLFTELNSDDLFFYFNHSYVCCPDDLSCISAYAPDTPSRWPVAMEKDGIFALQCHPEKSHVAGLSLLDKFLRV</sequence>
<comment type="catalytic activity">
    <reaction evidence="9 10">
        <text>L-glutamine + H2O = L-glutamate + NH4(+)</text>
        <dbReference type="Rhea" id="RHEA:15889"/>
        <dbReference type="ChEBI" id="CHEBI:15377"/>
        <dbReference type="ChEBI" id="CHEBI:28938"/>
        <dbReference type="ChEBI" id="CHEBI:29985"/>
        <dbReference type="ChEBI" id="CHEBI:58359"/>
        <dbReference type="EC" id="3.5.1.2"/>
    </reaction>
</comment>
<keyword evidence="10" id="KW-0963">Cytoplasm</keyword>
<keyword evidence="4 10" id="KW-0378">Hydrolase</keyword>
<dbReference type="Pfam" id="PF00117">
    <property type="entry name" value="GATase"/>
    <property type="match status" value="1"/>
</dbReference>
<evidence type="ECO:0000256" key="9">
    <source>
        <dbReference type="ARBA" id="ARBA00049534"/>
    </source>
</evidence>
<dbReference type="HAMAP" id="MF_00278">
    <property type="entry name" value="HisH"/>
    <property type="match status" value="1"/>
</dbReference>
<dbReference type="InterPro" id="IPR010139">
    <property type="entry name" value="Imidazole-glycPsynth_HisH"/>
</dbReference>
<evidence type="ECO:0000313" key="14">
    <source>
        <dbReference type="Proteomes" id="UP000595362"/>
    </source>
</evidence>
<reference evidence="13 14" key="1">
    <citation type="submission" date="2020-07" db="EMBL/GenBank/DDBJ databases">
        <title>Huge and variable diversity of episymbiotic CPR bacteria and DPANN archaea in groundwater ecosystems.</title>
        <authorList>
            <person name="He C.Y."/>
            <person name="Keren R."/>
            <person name="Whittaker M."/>
            <person name="Farag I.F."/>
            <person name="Doudna J."/>
            <person name="Cate J.H.D."/>
            <person name="Banfield J.F."/>
        </authorList>
    </citation>
    <scope>NUCLEOTIDE SEQUENCE [LARGE SCALE GENOMIC DNA]</scope>
    <source>
        <strain evidence="13">NC_groundwater_70_Ag_B-0.1um_54_66</strain>
    </source>
</reference>
<feature type="domain" description="Glutamine amidotransferase" evidence="12">
    <location>
        <begin position="5"/>
        <end position="204"/>
    </location>
</feature>
<comment type="catalytic activity">
    <reaction evidence="8 10">
        <text>5-[(5-phospho-1-deoxy-D-ribulos-1-ylimino)methylamino]-1-(5-phospho-beta-D-ribosyl)imidazole-4-carboxamide + L-glutamine = D-erythro-1-(imidazol-4-yl)glycerol 3-phosphate + 5-amino-1-(5-phospho-beta-D-ribosyl)imidazole-4-carboxamide + L-glutamate + H(+)</text>
        <dbReference type="Rhea" id="RHEA:24793"/>
        <dbReference type="ChEBI" id="CHEBI:15378"/>
        <dbReference type="ChEBI" id="CHEBI:29985"/>
        <dbReference type="ChEBI" id="CHEBI:58278"/>
        <dbReference type="ChEBI" id="CHEBI:58359"/>
        <dbReference type="ChEBI" id="CHEBI:58475"/>
        <dbReference type="ChEBI" id="CHEBI:58525"/>
        <dbReference type="EC" id="4.3.2.10"/>
    </reaction>
</comment>
<comment type="subunit">
    <text evidence="2 10">Heterodimer of HisH and HisF.</text>
</comment>
<evidence type="ECO:0000256" key="7">
    <source>
        <dbReference type="ARBA" id="ARBA00023239"/>
    </source>
</evidence>
<dbReference type="EC" id="3.5.1.2" evidence="10"/>
<evidence type="ECO:0000256" key="5">
    <source>
        <dbReference type="ARBA" id="ARBA00022962"/>
    </source>
</evidence>
<dbReference type="GO" id="GO:0016829">
    <property type="term" value="F:lyase activity"/>
    <property type="evidence" value="ECO:0007669"/>
    <property type="project" value="UniProtKB-KW"/>
</dbReference>
<evidence type="ECO:0000256" key="10">
    <source>
        <dbReference type="HAMAP-Rule" id="MF_00278"/>
    </source>
</evidence>
<dbReference type="UniPathway" id="UPA00031">
    <property type="reaction ID" value="UER00010"/>
</dbReference>
<dbReference type="GO" id="GO:0000105">
    <property type="term" value="P:L-histidine biosynthetic process"/>
    <property type="evidence" value="ECO:0007669"/>
    <property type="project" value="UniProtKB-UniRule"/>
</dbReference>
<dbReference type="Proteomes" id="UP000595362">
    <property type="component" value="Chromosome"/>
</dbReference>
<protein>
    <recommendedName>
        <fullName evidence="10">Imidazole glycerol phosphate synthase subunit HisH</fullName>
        <ecNumber evidence="10">4.3.2.10</ecNumber>
    </recommendedName>
    <alternativeName>
        <fullName evidence="10">IGP synthase glutaminase subunit</fullName>
        <ecNumber evidence="10">3.5.1.2</ecNumber>
    </alternativeName>
    <alternativeName>
        <fullName evidence="10">IGP synthase subunit HisH</fullName>
    </alternativeName>
    <alternativeName>
        <fullName evidence="10">ImGP synthase subunit HisH</fullName>
        <shortName evidence="10">IGPS subunit HisH</shortName>
    </alternativeName>
</protein>
<evidence type="ECO:0000256" key="6">
    <source>
        <dbReference type="ARBA" id="ARBA00023102"/>
    </source>
</evidence>
<dbReference type="EC" id="4.3.2.10" evidence="10"/>
<accession>A0A7T5R2J4</accession>
<feature type="active site" description="Nucleophile" evidence="10 11">
    <location>
        <position position="83"/>
    </location>
</feature>
<dbReference type="NCBIfam" id="TIGR01855">
    <property type="entry name" value="IMP_synth_hisH"/>
    <property type="match status" value="1"/>
</dbReference>
<dbReference type="CDD" id="cd01748">
    <property type="entry name" value="GATase1_IGP_Synthase"/>
    <property type="match status" value="1"/>
</dbReference>
<proteinExistence type="inferred from homology"/>
<dbReference type="PANTHER" id="PTHR42701">
    <property type="entry name" value="IMIDAZOLE GLYCEROL PHOSPHATE SYNTHASE SUBUNIT HISH"/>
    <property type="match status" value="1"/>
</dbReference>
<dbReference type="Gene3D" id="3.40.50.880">
    <property type="match status" value="1"/>
</dbReference>
<organism evidence="13 14">
    <name type="scientific">Micavibrio aeruginosavorus</name>
    <dbReference type="NCBI Taxonomy" id="349221"/>
    <lineage>
        <taxon>Bacteria</taxon>
        <taxon>Pseudomonadati</taxon>
        <taxon>Bdellovibrionota</taxon>
        <taxon>Bdellovibrionia</taxon>
        <taxon>Bdellovibrionales</taxon>
        <taxon>Pseudobdellovibrionaceae</taxon>
        <taxon>Micavibrio</taxon>
    </lineage>
</organism>
<dbReference type="AlphaFoldDB" id="A0A7T5R2J4"/>
<comment type="function">
    <text evidence="10">IGPS catalyzes the conversion of PRFAR and glutamine to IGP, AICAR and glutamate. The HisH subunit catalyzes the hydrolysis of glutamine to glutamate and ammonia as part of the synthesis of IGP and AICAR. The resulting ammonia molecule is channeled to the active site of HisF.</text>
</comment>
<keyword evidence="7 10" id="KW-0456">Lyase</keyword>
<feature type="active site" evidence="10 11">
    <location>
        <position position="191"/>
    </location>
</feature>
<name>A0A7T5R2J4_9BACT</name>
<dbReference type="SUPFAM" id="SSF52317">
    <property type="entry name" value="Class I glutamine amidotransferase-like"/>
    <property type="match status" value="1"/>
</dbReference>
<dbReference type="GO" id="GO:0005737">
    <property type="term" value="C:cytoplasm"/>
    <property type="evidence" value="ECO:0007669"/>
    <property type="project" value="UniProtKB-SubCell"/>
</dbReference>
<dbReference type="InterPro" id="IPR017926">
    <property type="entry name" value="GATASE"/>
</dbReference>
<keyword evidence="3 10" id="KW-0028">Amino-acid biosynthesis</keyword>
<dbReference type="PANTHER" id="PTHR42701:SF1">
    <property type="entry name" value="IMIDAZOLE GLYCEROL PHOSPHATE SYNTHASE SUBUNIT HISH"/>
    <property type="match status" value="1"/>
</dbReference>
<evidence type="ECO:0000256" key="3">
    <source>
        <dbReference type="ARBA" id="ARBA00022605"/>
    </source>
</evidence>
<evidence type="ECO:0000256" key="8">
    <source>
        <dbReference type="ARBA" id="ARBA00047838"/>
    </source>
</evidence>
<keyword evidence="6 10" id="KW-0368">Histidine biosynthesis</keyword>
<dbReference type="GO" id="GO:0000107">
    <property type="term" value="F:imidazoleglycerol-phosphate synthase activity"/>
    <property type="evidence" value="ECO:0007669"/>
    <property type="project" value="UniProtKB-UniRule"/>
</dbReference>
<evidence type="ECO:0000313" key="13">
    <source>
        <dbReference type="EMBL" id="QQG36312.1"/>
    </source>
</evidence>
<gene>
    <name evidence="10 13" type="primary">hisH</name>
    <name evidence="13" type="ORF">HYS17_00530</name>
</gene>
<evidence type="ECO:0000256" key="1">
    <source>
        <dbReference type="ARBA" id="ARBA00005091"/>
    </source>
</evidence>
<comment type="subcellular location">
    <subcellularLocation>
        <location evidence="10">Cytoplasm</location>
    </subcellularLocation>
</comment>